<feature type="region of interest" description="Disordered" evidence="5">
    <location>
        <begin position="993"/>
        <end position="1012"/>
    </location>
</feature>
<dbReference type="PANTHER" id="PTHR43289">
    <property type="entry name" value="MITOGEN-ACTIVATED PROTEIN KINASE KINASE KINASE 20-RELATED"/>
    <property type="match status" value="1"/>
</dbReference>
<dbReference type="Pfam" id="PF00069">
    <property type="entry name" value="Pkinase"/>
    <property type="match status" value="1"/>
</dbReference>
<keyword evidence="3 8" id="KW-0418">Kinase</keyword>
<evidence type="ECO:0000259" key="6">
    <source>
        <dbReference type="PROSITE" id="PS50006"/>
    </source>
</evidence>
<dbReference type="InterPro" id="IPR008984">
    <property type="entry name" value="SMAD_FHA_dom_sf"/>
</dbReference>
<evidence type="ECO:0000313" key="8">
    <source>
        <dbReference type="EMBL" id="EYB66959.1"/>
    </source>
</evidence>
<evidence type="ECO:0000256" key="1">
    <source>
        <dbReference type="ARBA" id="ARBA00022679"/>
    </source>
</evidence>
<reference evidence="8 9" key="1">
    <citation type="submission" date="2014-03" db="EMBL/GenBank/DDBJ databases">
        <title>Draft genome sequence of Deinococcus phoenicis 1P10ME.</title>
        <authorList>
            <person name="Stepanov V.G."/>
            <person name="Vaishampayan P."/>
            <person name="Venkateswaran K."/>
            <person name="Fox G.E."/>
        </authorList>
    </citation>
    <scope>NUCLEOTIDE SEQUENCE [LARGE SCALE GENOMIC DNA]</scope>
    <source>
        <strain evidence="8 9">1P10ME</strain>
    </source>
</reference>
<dbReference type="PROSITE" id="PS50011">
    <property type="entry name" value="PROTEIN_KINASE_DOM"/>
    <property type="match status" value="1"/>
</dbReference>
<feature type="domain" description="Protein kinase" evidence="7">
    <location>
        <begin position="11"/>
        <end position="283"/>
    </location>
</feature>
<keyword evidence="1" id="KW-0808">Transferase</keyword>
<keyword evidence="4" id="KW-0067">ATP-binding</keyword>
<dbReference type="OrthoDB" id="51164at2"/>
<dbReference type="InterPro" id="IPR011009">
    <property type="entry name" value="Kinase-like_dom_sf"/>
</dbReference>
<evidence type="ECO:0000256" key="4">
    <source>
        <dbReference type="ARBA" id="ARBA00022840"/>
    </source>
</evidence>
<dbReference type="PROSITE" id="PS00108">
    <property type="entry name" value="PROTEIN_KINASE_ST"/>
    <property type="match status" value="1"/>
</dbReference>
<dbReference type="SUPFAM" id="SSF49879">
    <property type="entry name" value="SMAD/FHA domain"/>
    <property type="match status" value="1"/>
</dbReference>
<dbReference type="SMART" id="SM00240">
    <property type="entry name" value="FHA"/>
    <property type="match status" value="1"/>
</dbReference>
<dbReference type="Pfam" id="PF00498">
    <property type="entry name" value="FHA"/>
    <property type="match status" value="1"/>
</dbReference>
<dbReference type="STRING" id="1476583.DEIPH_ctg059orf0008"/>
<dbReference type="SMART" id="SM00220">
    <property type="entry name" value="S_TKc"/>
    <property type="match status" value="1"/>
</dbReference>
<dbReference type="Gene3D" id="2.60.200.20">
    <property type="match status" value="1"/>
</dbReference>
<dbReference type="PROSITE" id="PS50006">
    <property type="entry name" value="FHA_DOMAIN"/>
    <property type="match status" value="1"/>
</dbReference>
<dbReference type="EMBL" id="JHAC01000057">
    <property type="protein sequence ID" value="EYB66959.1"/>
    <property type="molecule type" value="Genomic_DNA"/>
</dbReference>
<dbReference type="eggNOG" id="COG1470">
    <property type="taxonomic scope" value="Bacteria"/>
</dbReference>
<keyword evidence="2" id="KW-0547">Nucleotide-binding</keyword>
<proteinExistence type="predicted"/>
<feature type="region of interest" description="Disordered" evidence="5">
    <location>
        <begin position="1091"/>
        <end position="1159"/>
    </location>
</feature>
<dbReference type="PANTHER" id="PTHR43289:SF6">
    <property type="entry name" value="SERINE_THREONINE-PROTEIN KINASE NEKL-3"/>
    <property type="match status" value="1"/>
</dbReference>
<organism evidence="8 9">
    <name type="scientific">Deinococcus phoenicis</name>
    <dbReference type="NCBI Taxonomy" id="1476583"/>
    <lineage>
        <taxon>Bacteria</taxon>
        <taxon>Thermotogati</taxon>
        <taxon>Deinococcota</taxon>
        <taxon>Deinococci</taxon>
        <taxon>Deinococcales</taxon>
        <taxon>Deinococcaceae</taxon>
        <taxon>Deinococcus</taxon>
    </lineage>
</organism>
<gene>
    <name evidence="8" type="ORF">DEIPH_ctg059orf0008</name>
</gene>
<dbReference type="CDD" id="cd00060">
    <property type="entry name" value="FHA"/>
    <property type="match status" value="1"/>
</dbReference>
<evidence type="ECO:0000259" key="7">
    <source>
        <dbReference type="PROSITE" id="PS50011"/>
    </source>
</evidence>
<evidence type="ECO:0000313" key="9">
    <source>
        <dbReference type="Proteomes" id="UP000020492"/>
    </source>
</evidence>
<keyword evidence="8" id="KW-0723">Serine/threonine-protein kinase</keyword>
<dbReference type="InterPro" id="IPR008271">
    <property type="entry name" value="Ser/Thr_kinase_AS"/>
</dbReference>
<dbReference type="Gene3D" id="1.10.510.10">
    <property type="entry name" value="Transferase(Phosphotransferase) domain 1"/>
    <property type="match status" value="1"/>
</dbReference>
<comment type="caution">
    <text evidence="8">The sequence shown here is derived from an EMBL/GenBank/DDBJ whole genome shotgun (WGS) entry which is preliminary data.</text>
</comment>
<feature type="compositionally biased region" description="Low complexity" evidence="5">
    <location>
        <begin position="998"/>
        <end position="1010"/>
    </location>
</feature>
<dbReference type="GO" id="GO:0005524">
    <property type="term" value="F:ATP binding"/>
    <property type="evidence" value="ECO:0007669"/>
    <property type="project" value="UniProtKB-KW"/>
</dbReference>
<dbReference type="Proteomes" id="UP000020492">
    <property type="component" value="Unassembled WGS sequence"/>
</dbReference>
<dbReference type="SUPFAM" id="SSF56112">
    <property type="entry name" value="Protein kinase-like (PK-like)"/>
    <property type="match status" value="1"/>
</dbReference>
<dbReference type="Gene3D" id="3.30.200.20">
    <property type="entry name" value="Phosphorylase Kinase, domain 1"/>
    <property type="match status" value="1"/>
</dbReference>
<dbReference type="InterPro" id="IPR000719">
    <property type="entry name" value="Prot_kinase_dom"/>
</dbReference>
<feature type="domain" description="FHA" evidence="6">
    <location>
        <begin position="340"/>
        <end position="389"/>
    </location>
</feature>
<dbReference type="PATRIC" id="fig|1476583.3.peg.3013"/>
<feature type="compositionally biased region" description="Pro residues" evidence="5">
    <location>
        <begin position="1122"/>
        <end position="1152"/>
    </location>
</feature>
<evidence type="ECO:0000256" key="2">
    <source>
        <dbReference type="ARBA" id="ARBA00022741"/>
    </source>
</evidence>
<feature type="compositionally biased region" description="Low complexity" evidence="5">
    <location>
        <begin position="1112"/>
        <end position="1121"/>
    </location>
</feature>
<name>A0A016QMF7_9DEIO</name>
<dbReference type="eggNOG" id="COG0515">
    <property type="taxonomic scope" value="Bacteria"/>
</dbReference>
<dbReference type="eggNOG" id="COG3485">
    <property type="taxonomic scope" value="Bacteria"/>
</dbReference>
<sequence>MTATGTIFEGYRLLRELGGGWLGQVYAAQNLDGAQVSALRVVAPELTAQPQFMLQFRRLFEKWRRLAHPGILTPGELMERDHRAYYGMTLAQSGSVRQLLQAQAREGHFLDLLIAVDIARQAAGALAAAHDANLMHGDLKPENLLLTPARAILGRQAYGVLVSDFGVGELQAYTHGTHDRLIVTTPAYMSPEQCRGVRSEVRSDLYALGVILYELLTNLVPFETRDLADAVDKHQHVAPIPPGQIRVDIPQDLEEVVLTCLAKDPQYRYRDAHDLENALQAVLSGLLPQGPRPTVVLPDIPEPPAPRIEPLADRTPWPRLQICDEGGQLLRVEPLRADTATLGRAPGNTIVLEHAGVSRHHLNIGVEGGGVFVTDLGSTNGTTLGREPLEPRARTPWPDGGILRVEPFWLRLQPPQRVVQQARIGVLVEDSAIDLKPGEARLLRVQLANTGRTVDHFRLEVEGIPETWVHNLYHEVQLNPGMTSETTLKVLVPREPGSHAATYPVKVLARSRENPAEFGFAPMDWMVLPFTETRLELTPRRRSAWRRTHYDLRLTNVSNVPITYSPAVGDDEGHVFLQSPWDMMRIPPTGDLRNIVPVRAILHNYWLRLREGVGKVRVEALPQDVTVQPGGQFEHRLQVRLPIRWIASPRPRTLRIHPRPDRGQDHADTVSLLHLPVIPLWLLPLLLILAILFVWWLLQVPTIVSVSADPQQPPAGKPFTLNFETRGTSRILVKPWNKTLYSGRGKLLIPQGITEPTEVQVIAYGRVKTAQTVLTLTPRLPAPVVKRFSVTPENITSGQSATLRWEVANVREVTLDPFGTQPAKGELKQKITADTTFRLSAQGGGQNVTQTRDVKVLPPGIDLFQVTPQQAAAGQSVTLRWRVLNASTVTLDPVGTVAASGTLQQKVTQDQTYTLRAQVGDKTVSRSASVKLLAPVVELFQVTPENARAGDTVTLRWKVANASNVTIDPLGTVPAQGEKQVVAQTNTAYRLSASNGQSSTEASSAVSVSARPPQVTAFTATPRKPRSGQPVTLTWQTRDAASAELAGLGGTLALPPSGSTTVTAPAQSAQLTLTARSSDGATAAQSLALPVLPPAPKPQAAVPPRPKPAQPQPAQSQSVQPQPAPKPAPVPAPVPAAQPKPAPAPTPAPTPRPVAAAPSPAPVPRIVAFRASPASVQRGQPVTLSWDTRGVEQVKLLPLNRKFPPHGSVRLTPGSSTTYILLAGSVRASQPVQVRAVPAAAQAAPPRPAPAPRPEPAAIPAVPASPSPASPAPRPPVAAPTPPAPAPRIVTFSAAPAQVPAGGEVTLRWNVENARRVFISGLGQVDAAGSATRTLRRDTQFTLRASRPGAASTQQSVLVQVADQPSGTGRLSGNWQHPFGRLHLNVRGDTVEGTFSNVRTGDEGRIHGTLSPSTGGSYSLSAQVDVPGKTGENLSFLVVFSSDANTFSGFYSARQAKERWCGWRSGTTWSGRC</sequence>
<feature type="compositionally biased region" description="Pro residues" evidence="5">
    <location>
        <begin position="1245"/>
        <end position="1284"/>
    </location>
</feature>
<protein>
    <submittedName>
        <fullName evidence="8">Serine/threonine protein kinase with FHA domain</fullName>
    </submittedName>
</protein>
<dbReference type="RefSeq" id="WP_034359635.1">
    <property type="nucleotide sequence ID" value="NZ_JHAC01000057.1"/>
</dbReference>
<dbReference type="InterPro" id="IPR000253">
    <property type="entry name" value="FHA_dom"/>
</dbReference>
<dbReference type="GO" id="GO:0004674">
    <property type="term" value="F:protein serine/threonine kinase activity"/>
    <property type="evidence" value="ECO:0007669"/>
    <property type="project" value="UniProtKB-KW"/>
</dbReference>
<evidence type="ECO:0000256" key="5">
    <source>
        <dbReference type="SAM" id="MobiDB-lite"/>
    </source>
</evidence>
<dbReference type="CDD" id="cd14014">
    <property type="entry name" value="STKc_PknB_like"/>
    <property type="match status" value="1"/>
</dbReference>
<evidence type="ECO:0000256" key="3">
    <source>
        <dbReference type="ARBA" id="ARBA00022777"/>
    </source>
</evidence>
<feature type="compositionally biased region" description="Pro residues" evidence="5">
    <location>
        <begin position="1091"/>
        <end position="1111"/>
    </location>
</feature>
<feature type="region of interest" description="Disordered" evidence="5">
    <location>
        <begin position="1237"/>
        <end position="1284"/>
    </location>
</feature>
<keyword evidence="9" id="KW-1185">Reference proteome</keyword>
<accession>A0A016QMF7</accession>
<dbReference type="eggNOG" id="COG1716">
    <property type="taxonomic scope" value="Bacteria"/>
</dbReference>